<dbReference type="EMBL" id="JBBHJZ010000001">
    <property type="protein sequence ID" value="MEJ5976062.1"/>
    <property type="molecule type" value="Genomic_DNA"/>
</dbReference>
<name>A0ABU8RSU1_9SPHN</name>
<dbReference type="RefSeq" id="WP_339585983.1">
    <property type="nucleotide sequence ID" value="NZ_JBBHJZ010000001.1"/>
</dbReference>
<accession>A0ABU8RSU1</accession>
<proteinExistence type="predicted"/>
<sequence length="66" mass="7118">MTLTARKLFGSVGVQAPAQTAAETISPEYGAWYAQQMARSYAASRSAQTVIRLFRETPGEELPLAA</sequence>
<dbReference type="Proteomes" id="UP001361239">
    <property type="component" value="Unassembled WGS sequence"/>
</dbReference>
<gene>
    <name evidence="1" type="ORF">WG901_05420</name>
</gene>
<comment type="caution">
    <text evidence="1">The sequence shown here is derived from an EMBL/GenBank/DDBJ whole genome shotgun (WGS) entry which is preliminary data.</text>
</comment>
<evidence type="ECO:0000313" key="2">
    <source>
        <dbReference type="Proteomes" id="UP001361239"/>
    </source>
</evidence>
<reference evidence="1 2" key="1">
    <citation type="submission" date="2024-03" db="EMBL/GenBank/DDBJ databases">
        <authorList>
            <person name="Jo J.-H."/>
        </authorList>
    </citation>
    <scope>NUCLEOTIDE SEQUENCE [LARGE SCALE GENOMIC DNA]</scope>
    <source>
        <strain evidence="1 2">PS1R-30</strain>
    </source>
</reference>
<evidence type="ECO:0000313" key="1">
    <source>
        <dbReference type="EMBL" id="MEJ5976062.1"/>
    </source>
</evidence>
<organism evidence="1 2">
    <name type="scientific">Novosphingobium anseongense</name>
    <dbReference type="NCBI Taxonomy" id="3133436"/>
    <lineage>
        <taxon>Bacteria</taxon>
        <taxon>Pseudomonadati</taxon>
        <taxon>Pseudomonadota</taxon>
        <taxon>Alphaproteobacteria</taxon>
        <taxon>Sphingomonadales</taxon>
        <taxon>Sphingomonadaceae</taxon>
        <taxon>Novosphingobium</taxon>
    </lineage>
</organism>
<protein>
    <submittedName>
        <fullName evidence="1">Uncharacterized protein</fullName>
    </submittedName>
</protein>
<keyword evidence="2" id="KW-1185">Reference proteome</keyword>